<dbReference type="EMBL" id="LAZR01044663">
    <property type="protein sequence ID" value="KKL04108.1"/>
    <property type="molecule type" value="Genomic_DNA"/>
</dbReference>
<proteinExistence type="predicted"/>
<organism evidence="1">
    <name type="scientific">marine sediment metagenome</name>
    <dbReference type="NCBI Taxonomy" id="412755"/>
    <lineage>
        <taxon>unclassified sequences</taxon>
        <taxon>metagenomes</taxon>
        <taxon>ecological metagenomes</taxon>
    </lineage>
</organism>
<comment type="caution">
    <text evidence="1">The sequence shown here is derived from an EMBL/GenBank/DDBJ whole genome shotgun (WGS) entry which is preliminary data.</text>
</comment>
<evidence type="ECO:0008006" key="2">
    <source>
        <dbReference type="Google" id="ProtNLM"/>
    </source>
</evidence>
<feature type="non-terminal residue" evidence="1">
    <location>
        <position position="1"/>
    </location>
</feature>
<gene>
    <name evidence="1" type="ORF">LCGC14_2619390</name>
</gene>
<evidence type="ECO:0000313" key="1">
    <source>
        <dbReference type="EMBL" id="KKL04108.1"/>
    </source>
</evidence>
<sequence>ELAGSIYSCSDAVAISLATGTASAAVAVYYVAIPSAGGTVCTFVMDDTAPTWVDAKQGYYASAASTSRYLGGTYIGTAATYYSKWVYGWLNENGVLSDAKDSVSAVRVTKNDAQSISNDTVTIVQYDDEVFDNLGEFASYRFTAKEAGYYMVAASLRSAVATFAVAEYWRISIYKNGVLYSHGL</sequence>
<accession>A0A0F9CW38</accession>
<name>A0A0F9CW38_9ZZZZ</name>
<reference evidence="1" key="1">
    <citation type="journal article" date="2015" name="Nature">
        <title>Complex archaea that bridge the gap between prokaryotes and eukaryotes.</title>
        <authorList>
            <person name="Spang A."/>
            <person name="Saw J.H."/>
            <person name="Jorgensen S.L."/>
            <person name="Zaremba-Niedzwiedzka K."/>
            <person name="Martijn J."/>
            <person name="Lind A.E."/>
            <person name="van Eijk R."/>
            <person name="Schleper C."/>
            <person name="Guy L."/>
            <person name="Ettema T.J."/>
        </authorList>
    </citation>
    <scope>NUCLEOTIDE SEQUENCE</scope>
</reference>
<dbReference type="AlphaFoldDB" id="A0A0F9CW38"/>
<protein>
    <recommendedName>
        <fullName evidence="2">C1q domain-containing protein</fullName>
    </recommendedName>
</protein>